<dbReference type="EMBL" id="JANRMS010000597">
    <property type="protein sequence ID" value="KAJ3537138.1"/>
    <property type="molecule type" value="Genomic_DNA"/>
</dbReference>
<evidence type="ECO:0000313" key="1">
    <source>
        <dbReference type="EMBL" id="KAJ3537138.1"/>
    </source>
</evidence>
<organism evidence="1 2">
    <name type="scientific">Fusarium decemcellulare</name>
    <dbReference type="NCBI Taxonomy" id="57161"/>
    <lineage>
        <taxon>Eukaryota</taxon>
        <taxon>Fungi</taxon>
        <taxon>Dikarya</taxon>
        <taxon>Ascomycota</taxon>
        <taxon>Pezizomycotina</taxon>
        <taxon>Sordariomycetes</taxon>
        <taxon>Hypocreomycetidae</taxon>
        <taxon>Hypocreales</taxon>
        <taxon>Nectriaceae</taxon>
        <taxon>Fusarium</taxon>
        <taxon>Fusarium decemcellulare species complex</taxon>
    </lineage>
</organism>
<reference evidence="1" key="1">
    <citation type="submission" date="2022-08" db="EMBL/GenBank/DDBJ databases">
        <title>Genome Sequence of Fusarium decemcellulare.</title>
        <authorList>
            <person name="Buettner E."/>
        </authorList>
    </citation>
    <scope>NUCLEOTIDE SEQUENCE</scope>
    <source>
        <strain evidence="1">Babe19</strain>
    </source>
</reference>
<sequence>MLDDRTNSEVPGDFKLWDAEDNLTAWTAYLGTSPGGDDVPVFAAPGRIKDAAGLPPLYLDTSQFDLFVAENLSYVQRFIAAGVESECHLYPGLPHGILELIQQATECGIISVACGLNMQRCRNCRIRKIRCNKEIPCFNCITSKITCQESTKHVTRRSTNPKRVPDKDPESIESLRKRVATLEDRLNALSPSRDAEALDIPTSASAAQSTTQQSPCSVDLTSLEGDSSFRKQALLATDITEFGSLAAIGSPQVVEKISGLRRLLQGKASDEDASQPRVREEPASIALQRNMPPSDFVIRLLRAARDSDCILTLVFPIVHLEQVEDLCRQVYFPVQTISIGQVTLLSAMLSVILTDLKHYPRPGFSDEEVEKYRAACRENWFTGIETYEVNMVATFEHCLALDAQTEGDLALQWRHSSTAARHCLVLGYNREHVLVSMPPEEADRVRRLFWRVYFSDKSTVLSLGRASTIQDVDVDAEPFAISSDPGREPWDATLFMFIDYVKIQAQIYEDLYSPASRRRNTGDKQAIVDNLSERLADWHQSWSQLDSSRAHGKRVFDSMFGPADVSYYSTLTLLHHALNPSASTNIISESCFEAAKKGLRSYMSVYAQYSLLEPESLAFFAVWVHVYSSLTPFVVTFLHCITNSDMNDLDLLKSSLDIMEQTSGLAKSCKRPYEFCKYLYGIADAYISASPGEVGEKGSSGLSHLQQPMNESWPFPELNFPDKDEAYLVGVAQDFPAVLDAYSPPPASRNAPAAVPIGGAHADSAVGG</sequence>
<comment type="caution">
    <text evidence="1">The sequence shown here is derived from an EMBL/GenBank/DDBJ whole genome shotgun (WGS) entry which is preliminary data.</text>
</comment>
<protein>
    <submittedName>
        <fullName evidence="1">Uncharacterized protein</fullName>
    </submittedName>
</protein>
<gene>
    <name evidence="1" type="ORF">NM208_g6436</name>
</gene>
<dbReference type="Proteomes" id="UP001148629">
    <property type="component" value="Unassembled WGS sequence"/>
</dbReference>
<name>A0ACC1SCY8_9HYPO</name>
<accession>A0ACC1SCY8</accession>
<evidence type="ECO:0000313" key="2">
    <source>
        <dbReference type="Proteomes" id="UP001148629"/>
    </source>
</evidence>
<proteinExistence type="predicted"/>
<keyword evidence="2" id="KW-1185">Reference proteome</keyword>